<evidence type="ECO:0000313" key="3">
    <source>
        <dbReference type="Proteomes" id="UP000268014"/>
    </source>
</evidence>
<evidence type="ECO:0000313" key="2">
    <source>
        <dbReference type="EMBL" id="VDO35154.1"/>
    </source>
</evidence>
<keyword evidence="1" id="KW-0472">Membrane</keyword>
<sequence>MPWVGESSSPSSASLDSTRHLSIAKGGIALPLLLFGGGICLNGSKYSCLSTSAAVFRLVGS</sequence>
<gene>
    <name evidence="2" type="ORF">HPLM_LOCUS8539</name>
</gene>
<reference evidence="2 3" key="1">
    <citation type="submission" date="2018-11" db="EMBL/GenBank/DDBJ databases">
        <authorList>
            <consortium name="Pathogen Informatics"/>
        </authorList>
    </citation>
    <scope>NUCLEOTIDE SEQUENCE [LARGE SCALE GENOMIC DNA]</scope>
    <source>
        <strain evidence="2 3">MHpl1</strain>
    </source>
</reference>
<keyword evidence="3" id="KW-1185">Reference proteome</keyword>
<dbReference type="AlphaFoldDB" id="A0A3P7VLD0"/>
<proteinExistence type="predicted"/>
<keyword evidence="1" id="KW-1133">Transmembrane helix</keyword>
<dbReference type="Proteomes" id="UP000268014">
    <property type="component" value="Unassembled WGS sequence"/>
</dbReference>
<evidence type="ECO:0000256" key="1">
    <source>
        <dbReference type="SAM" id="Phobius"/>
    </source>
</evidence>
<accession>A0A3P7VLD0</accession>
<name>A0A3P7VLD0_HAEPC</name>
<feature type="transmembrane region" description="Helical" evidence="1">
    <location>
        <begin position="20"/>
        <end position="41"/>
    </location>
</feature>
<dbReference type="EMBL" id="UZAF01016883">
    <property type="protein sequence ID" value="VDO35154.1"/>
    <property type="molecule type" value="Genomic_DNA"/>
</dbReference>
<keyword evidence="1" id="KW-0812">Transmembrane</keyword>
<protein>
    <submittedName>
        <fullName evidence="2">Uncharacterized protein</fullName>
    </submittedName>
</protein>
<organism evidence="2 3">
    <name type="scientific">Haemonchus placei</name>
    <name type="common">Barber's pole worm</name>
    <dbReference type="NCBI Taxonomy" id="6290"/>
    <lineage>
        <taxon>Eukaryota</taxon>
        <taxon>Metazoa</taxon>
        <taxon>Ecdysozoa</taxon>
        <taxon>Nematoda</taxon>
        <taxon>Chromadorea</taxon>
        <taxon>Rhabditida</taxon>
        <taxon>Rhabditina</taxon>
        <taxon>Rhabditomorpha</taxon>
        <taxon>Strongyloidea</taxon>
        <taxon>Trichostrongylidae</taxon>
        <taxon>Haemonchus</taxon>
    </lineage>
</organism>